<feature type="domain" description="ShKT" evidence="2">
    <location>
        <begin position="170"/>
        <end position="207"/>
    </location>
</feature>
<dbReference type="Proteomes" id="UP001303046">
    <property type="component" value="Unassembled WGS sequence"/>
</dbReference>
<organism evidence="3 4">
    <name type="scientific">Necator americanus</name>
    <name type="common">Human hookworm</name>
    <dbReference type="NCBI Taxonomy" id="51031"/>
    <lineage>
        <taxon>Eukaryota</taxon>
        <taxon>Metazoa</taxon>
        <taxon>Ecdysozoa</taxon>
        <taxon>Nematoda</taxon>
        <taxon>Chromadorea</taxon>
        <taxon>Rhabditida</taxon>
        <taxon>Rhabditina</taxon>
        <taxon>Rhabditomorpha</taxon>
        <taxon>Strongyloidea</taxon>
        <taxon>Ancylostomatidae</taxon>
        <taxon>Bunostominae</taxon>
        <taxon>Necator</taxon>
    </lineage>
</organism>
<gene>
    <name evidence="3" type="primary">Necator_chrI.g425</name>
    <name evidence="3" type="ORF">RB195_004303</name>
</gene>
<proteinExistence type="predicted"/>
<evidence type="ECO:0000313" key="4">
    <source>
        <dbReference type="Proteomes" id="UP001303046"/>
    </source>
</evidence>
<keyword evidence="4" id="KW-1185">Reference proteome</keyword>
<evidence type="ECO:0000313" key="3">
    <source>
        <dbReference type="EMBL" id="KAK6725896.1"/>
    </source>
</evidence>
<reference evidence="3 4" key="1">
    <citation type="submission" date="2023-08" db="EMBL/GenBank/DDBJ databases">
        <title>A Necator americanus chromosomal reference genome.</title>
        <authorList>
            <person name="Ilik V."/>
            <person name="Petrzelkova K.J."/>
            <person name="Pardy F."/>
            <person name="Fuh T."/>
            <person name="Niatou-Singa F.S."/>
            <person name="Gouil Q."/>
            <person name="Baker L."/>
            <person name="Ritchie M.E."/>
            <person name="Jex A.R."/>
            <person name="Gazzola D."/>
            <person name="Li H."/>
            <person name="Toshio Fujiwara R."/>
            <person name="Zhan B."/>
            <person name="Aroian R.V."/>
            <person name="Pafco B."/>
            <person name="Schwarz E.M."/>
        </authorList>
    </citation>
    <scope>NUCLEOTIDE SEQUENCE [LARGE SCALE GENOMIC DNA]</scope>
    <source>
        <strain evidence="3 4">Aroian</strain>
        <tissue evidence="3">Whole animal</tissue>
    </source>
</reference>
<dbReference type="InterPro" id="IPR003582">
    <property type="entry name" value="ShKT_dom"/>
</dbReference>
<name>A0ABR1BJD1_NECAM</name>
<evidence type="ECO:0000256" key="1">
    <source>
        <dbReference type="PROSITE-ProRule" id="PRU01005"/>
    </source>
</evidence>
<accession>A0ABR1BJD1</accession>
<comment type="caution">
    <text evidence="1">Lacks conserved residue(s) required for the propagation of feature annotation.</text>
</comment>
<protein>
    <recommendedName>
        <fullName evidence="2">ShKT domain-containing protein</fullName>
    </recommendedName>
</protein>
<evidence type="ECO:0000259" key="2">
    <source>
        <dbReference type="PROSITE" id="PS51670"/>
    </source>
</evidence>
<dbReference type="PROSITE" id="PS51670">
    <property type="entry name" value="SHKT"/>
    <property type="match status" value="1"/>
</dbReference>
<comment type="caution">
    <text evidence="3">The sequence shown here is derived from an EMBL/GenBank/DDBJ whole genome shotgun (WGS) entry which is preliminary data.</text>
</comment>
<sequence>MSARCEMGGFPHPRNCSKCVCPSGYGGDLCNEKPAGCGDVLEAKTEYQTLVDQVGDVDAGQIAREDMSICNYWIKVLCYEFYYWIKIAYLSQGLAVDGCTYWGVEIKTHADQRLTGYRFCAPEDIGVTLVSSYHIVPVITYNRFYATRVKLDYRIVSSDTSYPQPQPIDCKSDDLCKHLEETMNFCKNPWLSDTYKKELCPKECGFC</sequence>
<dbReference type="EMBL" id="JAVFWL010000001">
    <property type="protein sequence ID" value="KAK6725896.1"/>
    <property type="molecule type" value="Genomic_DNA"/>
</dbReference>